<feature type="transmembrane region" description="Helical" evidence="1">
    <location>
        <begin position="101"/>
        <end position="120"/>
    </location>
</feature>
<evidence type="ECO:0000256" key="1">
    <source>
        <dbReference type="SAM" id="Phobius"/>
    </source>
</evidence>
<sequence length="170" mass="17690">MIAPLSLSNVLTVAVAVLCLWTSGSQSSGGIVKLWRLAVPPGLAAVVALVLLAGVFNATIAHDAEWAIGAVLGAAIGRMRGWMMCIESDQRWGLVKLPRSVDGLAAAFGLVVLSMIDFTGAALEDPVIEPQYVAAGAALCAGYLVFRAIAMTLRASRAPHVELYDASSAR</sequence>
<dbReference type="EMBL" id="FUWJ01000002">
    <property type="protein sequence ID" value="SJZ83860.1"/>
    <property type="molecule type" value="Genomic_DNA"/>
</dbReference>
<keyword evidence="1" id="KW-0472">Membrane</keyword>
<feature type="transmembrane region" description="Helical" evidence="1">
    <location>
        <begin position="39"/>
        <end position="60"/>
    </location>
</feature>
<evidence type="ECO:0000313" key="2">
    <source>
        <dbReference type="EMBL" id="SJZ83860.1"/>
    </source>
</evidence>
<keyword evidence="3" id="KW-1185">Reference proteome</keyword>
<keyword evidence="1" id="KW-0812">Transmembrane</keyword>
<name>A0A1T4NWY3_9HYPH</name>
<protein>
    <submittedName>
        <fullName evidence="2">Uncharacterized protein</fullName>
    </submittedName>
</protein>
<dbReference type="AlphaFoldDB" id="A0A1T4NWY3"/>
<keyword evidence="1" id="KW-1133">Transmembrane helix</keyword>
<dbReference type="Proteomes" id="UP000190092">
    <property type="component" value="Unassembled WGS sequence"/>
</dbReference>
<organism evidence="2 3">
    <name type="scientific">Enhydrobacter aerosaccus</name>
    <dbReference type="NCBI Taxonomy" id="225324"/>
    <lineage>
        <taxon>Bacteria</taxon>
        <taxon>Pseudomonadati</taxon>
        <taxon>Pseudomonadota</taxon>
        <taxon>Alphaproteobacteria</taxon>
        <taxon>Hyphomicrobiales</taxon>
        <taxon>Enhydrobacter</taxon>
    </lineage>
</organism>
<gene>
    <name evidence="2" type="ORF">SAMN02745126_02509</name>
</gene>
<feature type="transmembrane region" description="Helical" evidence="1">
    <location>
        <begin position="132"/>
        <end position="150"/>
    </location>
</feature>
<proteinExistence type="predicted"/>
<reference evidence="3" key="1">
    <citation type="submission" date="2017-02" db="EMBL/GenBank/DDBJ databases">
        <authorList>
            <person name="Varghese N."/>
            <person name="Submissions S."/>
        </authorList>
    </citation>
    <scope>NUCLEOTIDE SEQUENCE [LARGE SCALE GENOMIC DNA]</scope>
    <source>
        <strain evidence="3">ATCC 27094</strain>
    </source>
</reference>
<evidence type="ECO:0000313" key="3">
    <source>
        <dbReference type="Proteomes" id="UP000190092"/>
    </source>
</evidence>
<accession>A0A1T4NWY3</accession>